<dbReference type="EMBL" id="QZBD01000463">
    <property type="protein sequence ID" value="THY13648.1"/>
    <property type="molecule type" value="Genomic_DNA"/>
</dbReference>
<dbReference type="PANTHER" id="PTHR13799">
    <property type="entry name" value="NGG1 INTERACTING FACTOR 3"/>
    <property type="match status" value="1"/>
</dbReference>
<feature type="binding site" evidence="3">
    <location>
        <position position="270"/>
    </location>
    <ligand>
        <name>a divalent metal cation</name>
        <dbReference type="ChEBI" id="CHEBI:60240"/>
        <label>1</label>
    </ligand>
</feature>
<evidence type="ECO:0000313" key="6">
    <source>
        <dbReference type="Proteomes" id="UP000306584"/>
    </source>
</evidence>
<dbReference type="AlphaFoldDB" id="A0A4S9KE44"/>
<reference evidence="5 6" key="1">
    <citation type="submission" date="2018-10" db="EMBL/GenBank/DDBJ databases">
        <title>Fifty Aureobasidium pullulans genomes reveal a recombining polyextremotolerant generalist.</title>
        <authorList>
            <person name="Gostincar C."/>
            <person name="Turk M."/>
            <person name="Zajc J."/>
            <person name="Gunde-Cimerman N."/>
        </authorList>
    </citation>
    <scope>NUCLEOTIDE SEQUENCE [LARGE SCALE GENOMIC DNA]</scope>
    <source>
        <strain evidence="5 6">EXF-6604</strain>
    </source>
</reference>
<comment type="similarity">
    <text evidence="1">Belongs to the GTP cyclohydrolase I type 2/NIF3 family.</text>
</comment>
<evidence type="ECO:0000256" key="2">
    <source>
        <dbReference type="ARBA" id="ARBA00022723"/>
    </source>
</evidence>
<sequence length="343" mass="38129">MSLHSGHIPEASSMLSPNLPALISQPAPPRVLPTVLQASQFLASFFPIRARDVPWLYHEPRNPRYSPDTVPVARIVCSITPTAGVYMAMHAARTPPPLVFLHRPFTLDRKRVPRNTNVLSSHVGFDEVLTTGWNEALAARLGLYTGEDAVCIQGYKGDPDRRIGLVAAFRVPAKLGSISDAIKREFGQWDAVYGADVESEEDMAQPVSVVAIMNAFHPEEVQRVAEAASSKGWISDINDGSSIVYLTGQAREPGLLAAQEKKMKVFCVGHRSCEEWGIRYLASELRREFPMVDVCEVYEDEEPRPPREPKPPKPDLKRNVPSSTANLPEQKRRLEDTRSVEQS</sequence>
<gene>
    <name evidence="5" type="ORF">D6D01_08295</name>
</gene>
<feature type="binding site" evidence="3">
    <location>
        <position position="274"/>
    </location>
    <ligand>
        <name>a divalent metal cation</name>
        <dbReference type="ChEBI" id="CHEBI:60240"/>
        <label>1</label>
    </ligand>
</feature>
<feature type="region of interest" description="Disordered" evidence="4">
    <location>
        <begin position="299"/>
        <end position="343"/>
    </location>
</feature>
<name>A0A4S9KE44_AURPU</name>
<protein>
    <recommendedName>
        <fullName evidence="7">NGG1p interacting factor 3</fullName>
    </recommendedName>
</protein>
<feature type="compositionally biased region" description="Basic and acidic residues" evidence="4">
    <location>
        <begin position="303"/>
        <end position="318"/>
    </location>
</feature>
<dbReference type="Pfam" id="PF01784">
    <property type="entry name" value="DUF34_NIF3"/>
    <property type="match status" value="1"/>
</dbReference>
<evidence type="ECO:0000313" key="5">
    <source>
        <dbReference type="EMBL" id="THY13648.1"/>
    </source>
</evidence>
<keyword evidence="2 3" id="KW-0479">Metal-binding</keyword>
<dbReference type="PANTHER" id="PTHR13799:SF14">
    <property type="entry name" value="GTP CYCLOHYDROLASE 1 TYPE 2 HOMOLOG"/>
    <property type="match status" value="1"/>
</dbReference>
<proteinExistence type="inferred from homology"/>
<dbReference type="SUPFAM" id="SSF102705">
    <property type="entry name" value="NIF3 (NGG1p interacting factor 3)-like"/>
    <property type="match status" value="1"/>
</dbReference>
<dbReference type="InterPro" id="IPR036069">
    <property type="entry name" value="DUF34/NIF3_sf"/>
</dbReference>
<dbReference type="GO" id="GO:0046872">
    <property type="term" value="F:metal ion binding"/>
    <property type="evidence" value="ECO:0007669"/>
    <property type="project" value="UniProtKB-KW"/>
</dbReference>
<feature type="binding site" evidence="3">
    <location>
        <position position="126"/>
    </location>
    <ligand>
        <name>a divalent metal cation</name>
        <dbReference type="ChEBI" id="CHEBI:60240"/>
        <label>1</label>
    </ligand>
</feature>
<dbReference type="Proteomes" id="UP000306584">
    <property type="component" value="Unassembled WGS sequence"/>
</dbReference>
<organism evidence="5 6">
    <name type="scientific">Aureobasidium pullulans</name>
    <name type="common">Black yeast</name>
    <name type="synonym">Pullularia pullulans</name>
    <dbReference type="NCBI Taxonomy" id="5580"/>
    <lineage>
        <taxon>Eukaryota</taxon>
        <taxon>Fungi</taxon>
        <taxon>Dikarya</taxon>
        <taxon>Ascomycota</taxon>
        <taxon>Pezizomycotina</taxon>
        <taxon>Dothideomycetes</taxon>
        <taxon>Dothideomycetidae</taxon>
        <taxon>Dothideales</taxon>
        <taxon>Saccotheciaceae</taxon>
        <taxon>Aureobasidium</taxon>
    </lineage>
</organism>
<accession>A0A4S9KE44</accession>
<evidence type="ECO:0000256" key="4">
    <source>
        <dbReference type="SAM" id="MobiDB-lite"/>
    </source>
</evidence>
<comment type="caution">
    <text evidence="5">The sequence shown here is derived from an EMBL/GenBank/DDBJ whole genome shotgun (WGS) entry which is preliminary data.</text>
</comment>
<evidence type="ECO:0000256" key="3">
    <source>
        <dbReference type="PIRSR" id="PIRSR602678-1"/>
    </source>
</evidence>
<dbReference type="GO" id="GO:0005737">
    <property type="term" value="C:cytoplasm"/>
    <property type="evidence" value="ECO:0007669"/>
    <property type="project" value="TreeGrafter"/>
</dbReference>
<evidence type="ECO:0000256" key="1">
    <source>
        <dbReference type="ARBA" id="ARBA00006964"/>
    </source>
</evidence>
<dbReference type="Gene3D" id="3.40.1390.30">
    <property type="entry name" value="NIF3 (NGG1p interacting factor 3)-like"/>
    <property type="match status" value="1"/>
</dbReference>
<feature type="compositionally biased region" description="Basic and acidic residues" evidence="4">
    <location>
        <begin position="329"/>
        <end position="343"/>
    </location>
</feature>
<evidence type="ECO:0008006" key="7">
    <source>
        <dbReference type="Google" id="ProtNLM"/>
    </source>
</evidence>
<dbReference type="InterPro" id="IPR002678">
    <property type="entry name" value="DUF34/NIF3"/>
</dbReference>